<dbReference type="GO" id="GO:0005868">
    <property type="term" value="C:cytoplasmic dynein complex"/>
    <property type="evidence" value="ECO:0007669"/>
    <property type="project" value="TreeGrafter"/>
</dbReference>
<comment type="similarity">
    <text evidence="1">Belongs to the dynein light chain Tctex-type family.</text>
</comment>
<dbReference type="AlphaFoldDB" id="A0AAD9PBV2"/>
<dbReference type="CDD" id="cd21458">
    <property type="entry name" value="DLC-like_TCTEX1D1"/>
    <property type="match status" value="1"/>
</dbReference>
<dbReference type="GO" id="GO:0045505">
    <property type="term" value="F:dynein intermediate chain binding"/>
    <property type="evidence" value="ECO:0007669"/>
    <property type="project" value="TreeGrafter"/>
</dbReference>
<sequence length="181" mass="20699">MSSVQSATDIAMEKAARSLKKQGSLASSSVSQEYSVRLQKRHGSMSTISFMDEPHGDNMMHPPVRMENTFQLQPYCRFPDGQVRNIIREVLEGYLAEERYEPELCRQMTKTLSEVVKARVKDLGLARYKVICIVHIGQLKDQTLRMGSRCLWDPKFDTFASFEFRNKSLFAVGTVYAIYAD</sequence>
<name>A0AAD9PBV2_RIDPI</name>
<keyword evidence="3" id="KW-1185">Reference proteome</keyword>
<dbReference type="EMBL" id="JAODUO010000043">
    <property type="protein sequence ID" value="KAK2191887.1"/>
    <property type="molecule type" value="Genomic_DNA"/>
</dbReference>
<evidence type="ECO:0000256" key="1">
    <source>
        <dbReference type="ARBA" id="ARBA00005361"/>
    </source>
</evidence>
<comment type="caution">
    <text evidence="2">The sequence shown here is derived from an EMBL/GenBank/DDBJ whole genome shotgun (WGS) entry which is preliminary data.</text>
</comment>
<dbReference type="Pfam" id="PF03645">
    <property type="entry name" value="Tctex-1"/>
    <property type="match status" value="1"/>
</dbReference>
<accession>A0AAD9PBV2</accession>
<dbReference type="GO" id="GO:0007018">
    <property type="term" value="P:microtubule-based movement"/>
    <property type="evidence" value="ECO:0007669"/>
    <property type="project" value="TreeGrafter"/>
</dbReference>
<evidence type="ECO:0000313" key="3">
    <source>
        <dbReference type="Proteomes" id="UP001209878"/>
    </source>
</evidence>
<organism evidence="2 3">
    <name type="scientific">Ridgeia piscesae</name>
    <name type="common">Tubeworm</name>
    <dbReference type="NCBI Taxonomy" id="27915"/>
    <lineage>
        <taxon>Eukaryota</taxon>
        <taxon>Metazoa</taxon>
        <taxon>Spiralia</taxon>
        <taxon>Lophotrochozoa</taxon>
        <taxon>Annelida</taxon>
        <taxon>Polychaeta</taxon>
        <taxon>Sedentaria</taxon>
        <taxon>Canalipalpata</taxon>
        <taxon>Sabellida</taxon>
        <taxon>Siboglinidae</taxon>
        <taxon>Ridgeia</taxon>
    </lineage>
</organism>
<dbReference type="InterPro" id="IPR038586">
    <property type="entry name" value="Tctex-1-like_sf"/>
</dbReference>
<dbReference type="InterPro" id="IPR005334">
    <property type="entry name" value="Tctex-1-like"/>
</dbReference>
<dbReference type="PANTHER" id="PTHR21255">
    <property type="entry name" value="T-COMPLEX-ASSOCIATED-TESTIS-EXPRESSED 1/ DYNEIN LIGHT CHAIN"/>
    <property type="match status" value="1"/>
</dbReference>
<gene>
    <name evidence="2" type="ORF">NP493_43g02015</name>
</gene>
<protein>
    <submittedName>
        <fullName evidence="2">Uncharacterized protein</fullName>
    </submittedName>
</protein>
<proteinExistence type="inferred from homology"/>
<reference evidence="2" key="1">
    <citation type="journal article" date="2023" name="Mol. Biol. Evol.">
        <title>Third-Generation Sequencing Reveals the Adaptive Role of the Epigenome in Three Deep-Sea Polychaetes.</title>
        <authorList>
            <person name="Perez M."/>
            <person name="Aroh O."/>
            <person name="Sun Y."/>
            <person name="Lan Y."/>
            <person name="Juniper S.K."/>
            <person name="Young C.R."/>
            <person name="Angers B."/>
            <person name="Qian P.Y."/>
        </authorList>
    </citation>
    <scope>NUCLEOTIDE SEQUENCE</scope>
    <source>
        <strain evidence="2">R07B-5</strain>
    </source>
</reference>
<evidence type="ECO:0000313" key="2">
    <source>
        <dbReference type="EMBL" id="KAK2191887.1"/>
    </source>
</evidence>
<dbReference type="Gene3D" id="3.30.1140.40">
    <property type="entry name" value="Tctex-1"/>
    <property type="match status" value="1"/>
</dbReference>
<dbReference type="Proteomes" id="UP001209878">
    <property type="component" value="Unassembled WGS sequence"/>
</dbReference>
<dbReference type="PANTHER" id="PTHR21255:SF65">
    <property type="entry name" value="TCTEX1 DOMAIN-CONTAINING PROTEIN 2"/>
    <property type="match status" value="1"/>
</dbReference>
<dbReference type="GO" id="GO:0005737">
    <property type="term" value="C:cytoplasm"/>
    <property type="evidence" value="ECO:0007669"/>
    <property type="project" value="TreeGrafter"/>
</dbReference>